<evidence type="ECO:0000259" key="1">
    <source>
        <dbReference type="PROSITE" id="PS51677"/>
    </source>
</evidence>
<dbReference type="InterPro" id="IPR050248">
    <property type="entry name" value="Polysacc_deacetylase_ArnD"/>
</dbReference>
<dbReference type="GO" id="GO:0005975">
    <property type="term" value="P:carbohydrate metabolic process"/>
    <property type="evidence" value="ECO:0007669"/>
    <property type="project" value="InterPro"/>
</dbReference>
<dbReference type="Gene3D" id="3.20.20.370">
    <property type="entry name" value="Glycoside hydrolase/deacetylase"/>
    <property type="match status" value="1"/>
</dbReference>
<sequence>MFLDHEIRGDGLDRDALCLTFDDGPGPATPGIAEYLATEGISATFFVLGRNARGRGPELRRLRALGHLVGNHGHDHRHLPDLLAAGGDPALDVARGHAAIADALGEAPTLFRPPHGAWRGASEAGSAVARRLNECEALRGYLGPIGWDVDGADWRAWREGHPANRCAARYAEEIAGGRRGIVLLHDGSEDPSLGPANRTEELLRLLVPFLRRGGYRFVPLADLPAVRAAGDGRP</sequence>
<evidence type="ECO:0000313" key="2">
    <source>
        <dbReference type="EMBL" id="QEH33012.1"/>
    </source>
</evidence>
<dbReference type="EC" id="3.5.1.104" evidence="2"/>
<reference evidence="2 3" key="1">
    <citation type="submission" date="2019-08" db="EMBL/GenBank/DDBJ databases">
        <title>Deep-cultivation of Planctomycetes and their phenomic and genomic characterization uncovers novel biology.</title>
        <authorList>
            <person name="Wiegand S."/>
            <person name="Jogler M."/>
            <person name="Boedeker C."/>
            <person name="Pinto D."/>
            <person name="Vollmers J."/>
            <person name="Rivas-Marin E."/>
            <person name="Kohn T."/>
            <person name="Peeters S.H."/>
            <person name="Heuer A."/>
            <person name="Rast P."/>
            <person name="Oberbeckmann S."/>
            <person name="Bunk B."/>
            <person name="Jeske O."/>
            <person name="Meyerdierks A."/>
            <person name="Storesund J.E."/>
            <person name="Kallscheuer N."/>
            <person name="Luecker S."/>
            <person name="Lage O.M."/>
            <person name="Pohl T."/>
            <person name="Merkel B.J."/>
            <person name="Hornburger P."/>
            <person name="Mueller R.-W."/>
            <person name="Bruemmer F."/>
            <person name="Labrenz M."/>
            <person name="Spormann A.M."/>
            <person name="Op den Camp H."/>
            <person name="Overmann J."/>
            <person name="Amann R."/>
            <person name="Jetten M.S.M."/>
            <person name="Mascher T."/>
            <person name="Medema M.H."/>
            <person name="Devos D.P."/>
            <person name="Kaster A.-K."/>
            <person name="Ovreas L."/>
            <person name="Rohde M."/>
            <person name="Galperin M.Y."/>
            <person name="Jogler C."/>
        </authorList>
    </citation>
    <scope>NUCLEOTIDE SEQUENCE [LARGE SCALE GENOMIC DNA]</scope>
    <source>
        <strain evidence="2 3">OJF2</strain>
    </source>
</reference>
<dbReference type="InterPro" id="IPR002509">
    <property type="entry name" value="NODB_dom"/>
</dbReference>
<keyword evidence="2" id="KW-0378">Hydrolase</keyword>
<name>A0A5B9VXK9_9BACT</name>
<accession>A0A5B9VXK9</accession>
<dbReference type="InterPro" id="IPR011330">
    <property type="entry name" value="Glyco_hydro/deAcase_b/a-brl"/>
</dbReference>
<dbReference type="Pfam" id="PF01522">
    <property type="entry name" value="Polysacc_deac_1"/>
    <property type="match status" value="1"/>
</dbReference>
<dbReference type="EMBL" id="CP042997">
    <property type="protein sequence ID" value="QEH33012.1"/>
    <property type="molecule type" value="Genomic_DNA"/>
</dbReference>
<proteinExistence type="predicted"/>
<dbReference type="Proteomes" id="UP000324233">
    <property type="component" value="Chromosome"/>
</dbReference>
<keyword evidence="3" id="KW-1185">Reference proteome</keyword>
<dbReference type="GO" id="GO:0016810">
    <property type="term" value="F:hydrolase activity, acting on carbon-nitrogen (but not peptide) bonds"/>
    <property type="evidence" value="ECO:0007669"/>
    <property type="project" value="InterPro"/>
</dbReference>
<dbReference type="PANTHER" id="PTHR10587">
    <property type="entry name" value="GLYCOSYL TRANSFERASE-RELATED"/>
    <property type="match status" value="1"/>
</dbReference>
<evidence type="ECO:0000313" key="3">
    <source>
        <dbReference type="Proteomes" id="UP000324233"/>
    </source>
</evidence>
<dbReference type="RefSeq" id="WP_168221659.1">
    <property type="nucleotide sequence ID" value="NZ_CP042997.1"/>
</dbReference>
<protein>
    <submittedName>
        <fullName evidence="2">Peptidoglycan-N-acetylglucosamine deacetylase</fullName>
        <ecNumber evidence="2">3.5.1.104</ecNumber>
    </submittedName>
</protein>
<dbReference type="PROSITE" id="PS51677">
    <property type="entry name" value="NODB"/>
    <property type="match status" value="1"/>
</dbReference>
<gene>
    <name evidence="2" type="primary">pgdA</name>
    <name evidence="2" type="ORF">OJF2_15070</name>
</gene>
<feature type="domain" description="NodB homology" evidence="1">
    <location>
        <begin position="15"/>
        <end position="218"/>
    </location>
</feature>
<dbReference type="SUPFAM" id="SSF88713">
    <property type="entry name" value="Glycoside hydrolase/deacetylase"/>
    <property type="match status" value="1"/>
</dbReference>
<dbReference type="AlphaFoldDB" id="A0A5B9VXK9"/>
<dbReference type="PANTHER" id="PTHR10587:SF137">
    <property type="entry name" value="4-DEOXY-4-FORMAMIDO-L-ARABINOSE-PHOSPHOUNDECAPRENOL DEFORMYLASE ARND-RELATED"/>
    <property type="match status" value="1"/>
</dbReference>
<dbReference type="KEGG" id="agv:OJF2_15070"/>
<organism evidence="2 3">
    <name type="scientific">Aquisphaera giovannonii</name>
    <dbReference type="NCBI Taxonomy" id="406548"/>
    <lineage>
        <taxon>Bacteria</taxon>
        <taxon>Pseudomonadati</taxon>
        <taxon>Planctomycetota</taxon>
        <taxon>Planctomycetia</taxon>
        <taxon>Isosphaerales</taxon>
        <taxon>Isosphaeraceae</taxon>
        <taxon>Aquisphaera</taxon>
    </lineage>
</organism>